<comment type="caution">
    <text evidence="1">The sequence shown here is derived from an EMBL/GenBank/DDBJ whole genome shotgun (WGS) entry which is preliminary data.</text>
</comment>
<dbReference type="Proteomes" id="UP000094023">
    <property type="component" value="Unassembled WGS sequence"/>
</dbReference>
<accession>A0A198GLK7</accession>
<name>A0A198GLK7_9GAMM</name>
<gene>
    <name evidence="1" type="ORF">M983_0260</name>
</gene>
<dbReference type="AlphaFoldDB" id="A0A198GLK7"/>
<protein>
    <submittedName>
        <fullName evidence="1">Uncharacterized protein</fullName>
    </submittedName>
</protein>
<proteinExistence type="predicted"/>
<reference evidence="1 2" key="1">
    <citation type="submission" date="2016-04" db="EMBL/GenBank/DDBJ databases">
        <title>ATOL: Assembling a taxonomically balanced genome-scale reconstruction of the evolutionary history of the Enterobacteriaceae.</title>
        <authorList>
            <person name="Plunkett G.III."/>
            <person name="Neeno-Eckwall E.C."/>
            <person name="Glasner J.D."/>
            <person name="Perna N.T."/>
        </authorList>
    </citation>
    <scope>NUCLEOTIDE SEQUENCE [LARGE SCALE GENOMIC DNA]</scope>
    <source>
        <strain evidence="1 2">ATCC 19692</strain>
    </source>
</reference>
<organism evidence="1 2">
    <name type="scientific">Proteus myxofaciens ATCC 19692</name>
    <dbReference type="NCBI Taxonomy" id="1354337"/>
    <lineage>
        <taxon>Bacteria</taxon>
        <taxon>Pseudomonadati</taxon>
        <taxon>Pseudomonadota</taxon>
        <taxon>Gammaproteobacteria</taxon>
        <taxon>Enterobacterales</taxon>
        <taxon>Morganellaceae</taxon>
        <taxon>Proteus</taxon>
    </lineage>
</organism>
<dbReference type="STRING" id="1354337.M983_0260"/>
<keyword evidence="2" id="KW-1185">Reference proteome</keyword>
<sequence>MEGMKAVRRWLKEGKAFLTQYCTGMIMTVNTQTNDKEKLVQMSSPISTVYGTQVLVEETLNDAYSKANILLKN</sequence>
<evidence type="ECO:0000313" key="2">
    <source>
        <dbReference type="Proteomes" id="UP000094023"/>
    </source>
</evidence>
<dbReference type="EMBL" id="LXEN01000013">
    <property type="protein sequence ID" value="OAT37958.1"/>
    <property type="molecule type" value="Genomic_DNA"/>
</dbReference>
<evidence type="ECO:0000313" key="1">
    <source>
        <dbReference type="EMBL" id="OAT37958.1"/>
    </source>
</evidence>